<reference evidence="6 7" key="1">
    <citation type="submission" date="2021-02" db="EMBL/GenBank/DDBJ databases">
        <title>Complete genome of Desulfoluna sp. strain ASN36.</title>
        <authorList>
            <person name="Takahashi A."/>
            <person name="Kojima H."/>
            <person name="Fukui M."/>
        </authorList>
    </citation>
    <scope>NUCLEOTIDE SEQUENCE [LARGE SCALE GENOMIC DNA]</scope>
    <source>
        <strain evidence="6 7">ASN36</strain>
    </source>
</reference>
<dbReference type="Gene3D" id="3.50.50.60">
    <property type="entry name" value="FAD/NAD(P)-binding domain"/>
    <property type="match status" value="2"/>
</dbReference>
<protein>
    <submittedName>
        <fullName evidence="6">Ferredoxin</fullName>
    </submittedName>
</protein>
<dbReference type="InterPro" id="IPR000172">
    <property type="entry name" value="GMC_OxRdtase_N"/>
</dbReference>
<accession>A0ABM7PHN4</accession>
<evidence type="ECO:0000256" key="1">
    <source>
        <dbReference type="ARBA" id="ARBA00010790"/>
    </source>
</evidence>
<dbReference type="InterPro" id="IPR036188">
    <property type="entry name" value="FAD/NAD-bd_sf"/>
</dbReference>
<dbReference type="Pfam" id="PF00732">
    <property type="entry name" value="GMC_oxred_N"/>
    <property type="match status" value="1"/>
</dbReference>
<dbReference type="EMBL" id="AP024488">
    <property type="protein sequence ID" value="BCS96689.1"/>
    <property type="molecule type" value="Genomic_DNA"/>
</dbReference>
<keyword evidence="2" id="KW-0285">Flavoprotein</keyword>
<dbReference type="PANTHER" id="PTHR46056">
    <property type="entry name" value="LONG-CHAIN-ALCOHOL OXIDASE"/>
    <property type="match status" value="1"/>
</dbReference>
<sequence>MLQDQYDAIVVGSGPGGAAVSKELTAKGKKVLILEWGDNAPVEGSVSQFVKNAGIPGKSLLFTDKRLLGMVRGICTGGSSIFYCATAFDPPFDMMRSYGIDLEDEVAALKAELPIAPLADDLMGPGARRMMESALDLGYDWKPLNKFIFQDKCRPGCAKCTYGCPYGAKWTARNYVEDATAGGAALVNGAKVQRVIMESGKAVGVEYRKNHRTHQAFAENTILSAGGIGTPVILRKSGIEEAGHDFFFDPLIMVFGTVDGLPSVGEPQMAAGAHMEEEGYLMVDLSFSDLLYGAQSTLRLRPHRGFSRSKTLMLMVKAKDSLGGRITPRGGVRKSLSPDDNQKLKRGYERGREILEHAGARGIFSGWKLAAHPGGTVKINHLVDSDLKTQCDNLYVCDCSVIPEAWGLPPTLTLLALGRRLSGHLSGG</sequence>
<proteinExistence type="inferred from homology"/>
<dbReference type="InterPro" id="IPR007867">
    <property type="entry name" value="GMC_OxRtase_C"/>
</dbReference>
<dbReference type="RefSeq" id="WP_236892980.1">
    <property type="nucleotide sequence ID" value="NZ_AP024488.1"/>
</dbReference>
<evidence type="ECO:0000256" key="4">
    <source>
        <dbReference type="ARBA" id="ARBA00023002"/>
    </source>
</evidence>
<keyword evidence="7" id="KW-1185">Reference proteome</keyword>
<evidence type="ECO:0000259" key="5">
    <source>
        <dbReference type="PROSITE" id="PS51379"/>
    </source>
</evidence>
<organism evidence="6 7">
    <name type="scientific">Desulfoluna limicola</name>
    <dbReference type="NCBI Taxonomy" id="2810562"/>
    <lineage>
        <taxon>Bacteria</taxon>
        <taxon>Pseudomonadati</taxon>
        <taxon>Thermodesulfobacteriota</taxon>
        <taxon>Desulfobacteria</taxon>
        <taxon>Desulfobacterales</taxon>
        <taxon>Desulfolunaceae</taxon>
        <taxon>Desulfoluna</taxon>
    </lineage>
</organism>
<keyword evidence="4" id="KW-0560">Oxidoreductase</keyword>
<dbReference type="Pfam" id="PF05199">
    <property type="entry name" value="GMC_oxred_C"/>
    <property type="match status" value="1"/>
</dbReference>
<feature type="domain" description="4Fe-4S ferredoxin-type" evidence="5">
    <location>
        <begin position="144"/>
        <end position="174"/>
    </location>
</feature>
<evidence type="ECO:0000256" key="3">
    <source>
        <dbReference type="ARBA" id="ARBA00022827"/>
    </source>
</evidence>
<dbReference type="SUPFAM" id="SSF51905">
    <property type="entry name" value="FAD/NAD(P)-binding domain"/>
    <property type="match status" value="1"/>
</dbReference>
<dbReference type="InterPro" id="IPR017896">
    <property type="entry name" value="4Fe4S_Fe-S-bd"/>
</dbReference>
<evidence type="ECO:0000256" key="2">
    <source>
        <dbReference type="ARBA" id="ARBA00022630"/>
    </source>
</evidence>
<name>A0ABM7PHN4_9BACT</name>
<dbReference type="PROSITE" id="PS51379">
    <property type="entry name" value="4FE4S_FER_2"/>
    <property type="match status" value="1"/>
</dbReference>
<comment type="similarity">
    <text evidence="1">Belongs to the GMC oxidoreductase family.</text>
</comment>
<gene>
    <name evidence="6" type="ORF">DSLASN_23210</name>
</gene>
<dbReference type="Proteomes" id="UP001320148">
    <property type="component" value="Chromosome"/>
</dbReference>
<evidence type="ECO:0000313" key="6">
    <source>
        <dbReference type="EMBL" id="BCS96689.1"/>
    </source>
</evidence>
<evidence type="ECO:0000313" key="7">
    <source>
        <dbReference type="Proteomes" id="UP001320148"/>
    </source>
</evidence>
<keyword evidence="3" id="KW-0274">FAD</keyword>
<dbReference type="PANTHER" id="PTHR46056:SF12">
    <property type="entry name" value="LONG-CHAIN-ALCOHOL OXIDASE"/>
    <property type="match status" value="1"/>
</dbReference>